<comment type="similarity">
    <text evidence="8">Belongs to the FOXJ1 family.</text>
</comment>
<dbReference type="EMBL" id="CACVKT020007061">
    <property type="protein sequence ID" value="CAC5405074.1"/>
    <property type="molecule type" value="Genomic_DNA"/>
</dbReference>
<keyword evidence="4 9" id="KW-0238">DNA-binding</keyword>
<keyword evidence="13" id="KW-1185">Reference proteome</keyword>
<evidence type="ECO:0000256" key="6">
    <source>
        <dbReference type="ARBA" id="ARBA00023163"/>
    </source>
</evidence>
<dbReference type="PANTHER" id="PTHR46805">
    <property type="entry name" value="FORKHEAD BOX PROTEIN J1"/>
    <property type="match status" value="1"/>
</dbReference>
<dbReference type="InterPro" id="IPR018122">
    <property type="entry name" value="TF_fork_head_CS_1"/>
</dbReference>
<gene>
    <name evidence="12" type="ORF">MCOR_38798</name>
</gene>
<dbReference type="PROSITE" id="PS50039">
    <property type="entry name" value="FORK_HEAD_3"/>
    <property type="match status" value="1"/>
</dbReference>
<dbReference type="InterPro" id="IPR036388">
    <property type="entry name" value="WH-like_DNA-bd_sf"/>
</dbReference>
<keyword evidence="7 9" id="KW-0539">Nucleus</keyword>
<organism evidence="12 13">
    <name type="scientific">Mytilus coruscus</name>
    <name type="common">Sea mussel</name>
    <dbReference type="NCBI Taxonomy" id="42192"/>
    <lineage>
        <taxon>Eukaryota</taxon>
        <taxon>Metazoa</taxon>
        <taxon>Spiralia</taxon>
        <taxon>Lophotrochozoa</taxon>
        <taxon>Mollusca</taxon>
        <taxon>Bivalvia</taxon>
        <taxon>Autobranchia</taxon>
        <taxon>Pteriomorphia</taxon>
        <taxon>Mytilida</taxon>
        <taxon>Mytiloidea</taxon>
        <taxon>Mytilidae</taxon>
        <taxon>Mytilinae</taxon>
        <taxon>Mytilus</taxon>
    </lineage>
</organism>
<dbReference type="FunFam" id="1.10.10.10:FF:000030">
    <property type="entry name" value="Forkhead box protein K2"/>
    <property type="match status" value="1"/>
</dbReference>
<evidence type="ECO:0000259" key="11">
    <source>
        <dbReference type="PROSITE" id="PS50039"/>
    </source>
</evidence>
<comment type="subcellular location">
    <subcellularLocation>
        <location evidence="1 9">Nucleus</location>
    </subcellularLocation>
</comment>
<dbReference type="InterPro" id="IPR030456">
    <property type="entry name" value="TF_fork_head_CS_2"/>
</dbReference>
<dbReference type="InterPro" id="IPR001766">
    <property type="entry name" value="Fork_head_dom"/>
</dbReference>
<evidence type="ECO:0000256" key="9">
    <source>
        <dbReference type="PROSITE-ProRule" id="PRU00089"/>
    </source>
</evidence>
<evidence type="ECO:0000256" key="3">
    <source>
        <dbReference type="ARBA" id="ARBA00023015"/>
    </source>
</evidence>
<feature type="domain" description="Fork-head" evidence="11">
    <location>
        <begin position="122"/>
        <end position="216"/>
    </location>
</feature>
<keyword evidence="6" id="KW-0804">Transcription</keyword>
<dbReference type="AlphaFoldDB" id="A0A6J8DDB7"/>
<dbReference type="GO" id="GO:0000981">
    <property type="term" value="F:DNA-binding transcription factor activity, RNA polymerase II-specific"/>
    <property type="evidence" value="ECO:0007669"/>
    <property type="project" value="TreeGrafter"/>
</dbReference>
<evidence type="ECO:0000256" key="2">
    <source>
        <dbReference type="ARBA" id="ARBA00022794"/>
    </source>
</evidence>
<dbReference type="SUPFAM" id="SSF46785">
    <property type="entry name" value="Winged helix' DNA-binding domain"/>
    <property type="match status" value="1"/>
</dbReference>
<protein>
    <submittedName>
        <fullName evidence="12">FOXJ1</fullName>
    </submittedName>
</protein>
<dbReference type="Pfam" id="PF00250">
    <property type="entry name" value="Forkhead"/>
    <property type="match status" value="1"/>
</dbReference>
<dbReference type="GO" id="GO:0030030">
    <property type="term" value="P:cell projection organization"/>
    <property type="evidence" value="ECO:0007669"/>
    <property type="project" value="UniProtKB-KW"/>
</dbReference>
<accession>A0A6J8DDB7</accession>
<evidence type="ECO:0000313" key="13">
    <source>
        <dbReference type="Proteomes" id="UP000507470"/>
    </source>
</evidence>
<name>A0A6J8DDB7_MYTCO</name>
<reference evidence="12 13" key="1">
    <citation type="submission" date="2020-06" db="EMBL/GenBank/DDBJ databases">
        <authorList>
            <person name="Li R."/>
            <person name="Bekaert M."/>
        </authorList>
    </citation>
    <scope>NUCLEOTIDE SEQUENCE [LARGE SCALE GENOMIC DNA]</scope>
    <source>
        <strain evidence="13">wild</strain>
    </source>
</reference>
<feature type="compositionally biased region" description="Low complexity" evidence="10">
    <location>
        <begin position="292"/>
        <end position="313"/>
    </location>
</feature>
<proteinExistence type="inferred from homology"/>
<evidence type="ECO:0000256" key="7">
    <source>
        <dbReference type="ARBA" id="ARBA00023242"/>
    </source>
</evidence>
<dbReference type="GO" id="GO:0005634">
    <property type="term" value="C:nucleus"/>
    <property type="evidence" value="ECO:0007669"/>
    <property type="project" value="UniProtKB-SubCell"/>
</dbReference>
<dbReference type="Proteomes" id="UP000507470">
    <property type="component" value="Unassembled WGS sequence"/>
</dbReference>
<dbReference type="PROSITE" id="PS00657">
    <property type="entry name" value="FORK_HEAD_1"/>
    <property type="match status" value="1"/>
</dbReference>
<dbReference type="GO" id="GO:0000978">
    <property type="term" value="F:RNA polymerase II cis-regulatory region sequence-specific DNA binding"/>
    <property type="evidence" value="ECO:0007669"/>
    <property type="project" value="TreeGrafter"/>
</dbReference>
<sequence>MPVLTRENLAVKFRQNWMAKYPLDTCSNGGSNLDDSLTSLNWLQNLNIMKITSPTPPPSPVPFGNYANNEINKNMKVNPNAILNVSCSPPQCKMEQKFQLGDTPPTSLNGESIDYKTNPYVKPPYSYATLICMAMKETKKSKITLSSIYNWITENFMYYRLADPSWQNSIRHNLSLNKCFQKVPRRKDEPGKGGFWRINPDYHDMIDNGVFKKRRNSREGSCSAPPLKKIKKEPEDDYLPSCHGKALRNESVVHFNNDEHESLKGDFNWTSILHQDIEIAGIKIKTEDLLDGPDSSNSVPSDPMSPPSSECSSDNFSIEDLFSQADLSPDIAVDYTTNDPLDLTINGAHISPPDWWGDDLNPGEHMDINHNSGLHTPIIPSSPVQEHDPLDGHPWAESNTFADIAEAFDVDNLFDLENIPSPKLS</sequence>
<feature type="region of interest" description="Disordered" evidence="10">
    <location>
        <begin position="215"/>
        <end position="235"/>
    </location>
</feature>
<dbReference type="CDD" id="cd20023">
    <property type="entry name" value="FH_FOXJ1"/>
    <property type="match status" value="1"/>
</dbReference>
<evidence type="ECO:0000256" key="4">
    <source>
        <dbReference type="ARBA" id="ARBA00023125"/>
    </source>
</evidence>
<dbReference type="PROSITE" id="PS00658">
    <property type="entry name" value="FORK_HEAD_2"/>
    <property type="match status" value="1"/>
</dbReference>
<keyword evidence="5" id="KW-0010">Activator</keyword>
<dbReference type="InterPro" id="IPR047512">
    <property type="entry name" value="FH_FOXJ1"/>
</dbReference>
<dbReference type="PANTHER" id="PTHR46805:SF3">
    <property type="entry name" value="FORKHEAD BOX PROTEIN J1-B"/>
    <property type="match status" value="1"/>
</dbReference>
<keyword evidence="2" id="KW-0970">Cilium biogenesis/degradation</keyword>
<evidence type="ECO:0000313" key="12">
    <source>
        <dbReference type="EMBL" id="CAC5405074.1"/>
    </source>
</evidence>
<dbReference type="InterPro" id="IPR047513">
    <property type="entry name" value="FOXJ1"/>
</dbReference>
<evidence type="ECO:0000256" key="1">
    <source>
        <dbReference type="ARBA" id="ARBA00004123"/>
    </source>
</evidence>
<feature type="region of interest" description="Disordered" evidence="10">
    <location>
        <begin position="288"/>
        <end position="313"/>
    </location>
</feature>
<dbReference type="SMART" id="SM00339">
    <property type="entry name" value="FH"/>
    <property type="match status" value="1"/>
</dbReference>
<dbReference type="InterPro" id="IPR036390">
    <property type="entry name" value="WH_DNA-bd_sf"/>
</dbReference>
<dbReference type="OrthoDB" id="691130at2759"/>
<dbReference type="Gene3D" id="1.10.10.10">
    <property type="entry name" value="Winged helix-like DNA-binding domain superfamily/Winged helix DNA-binding domain"/>
    <property type="match status" value="1"/>
</dbReference>
<evidence type="ECO:0000256" key="10">
    <source>
        <dbReference type="SAM" id="MobiDB-lite"/>
    </source>
</evidence>
<evidence type="ECO:0000256" key="8">
    <source>
        <dbReference type="ARBA" id="ARBA00034770"/>
    </source>
</evidence>
<keyword evidence="3" id="KW-0805">Transcription regulation</keyword>
<dbReference type="PRINTS" id="PR00053">
    <property type="entry name" value="FORKHEAD"/>
</dbReference>
<evidence type="ECO:0000256" key="5">
    <source>
        <dbReference type="ARBA" id="ARBA00023159"/>
    </source>
</evidence>
<feature type="DNA-binding region" description="Fork-head" evidence="9">
    <location>
        <begin position="122"/>
        <end position="216"/>
    </location>
</feature>